<dbReference type="AlphaFoldDB" id="W8EY96"/>
<evidence type="ECO:0000313" key="3">
    <source>
        <dbReference type="Proteomes" id="UP000019423"/>
    </source>
</evidence>
<dbReference type="PATRIC" id="fig|1227739.3.peg.41"/>
<evidence type="ECO:0000313" key="2">
    <source>
        <dbReference type="EMBL" id="AHJ95336.1"/>
    </source>
</evidence>
<dbReference type="HOGENOM" id="CLU_2752337_0_0_10"/>
<proteinExistence type="predicted"/>
<reference evidence="2 3" key="1">
    <citation type="submission" date="2014-01" db="EMBL/GenBank/DDBJ databases">
        <title>Complete sequence of plasmid1 of ionizing-radiation resistance bacterium Hymenobacter swuensis DY53.</title>
        <authorList>
            <person name="Jung J.-H."/>
            <person name="Jeong S.-W."/>
            <person name="Joe M.-H."/>
            <person name="Cho y.-j."/>
            <person name="Kim M.-K."/>
            <person name="Lim S.-Y."/>
        </authorList>
    </citation>
    <scope>NUCLEOTIDE SEQUENCE [LARGE SCALE GENOMIC DNA]</scope>
    <source>
        <strain evidence="2 3">DY53</strain>
        <plasmid evidence="2 3">pHsw1</plasmid>
    </source>
</reference>
<accession>W8EY96</accession>
<gene>
    <name evidence="2" type="ORF">Hsw_PA0003</name>
</gene>
<geneLocation type="plasmid" evidence="2 3">
    <name>pHsw1</name>
</geneLocation>
<dbReference type="KEGG" id="hsw:Hsw_PA0003"/>
<dbReference type="EMBL" id="CP007144">
    <property type="protein sequence ID" value="AHJ95336.1"/>
    <property type="molecule type" value="Genomic_DNA"/>
</dbReference>
<sequence>MPEQYPKTRLLRDKTHYSPTDPDARISMKPGKARALSYLCSLAVDTAHGVMSHVQADFADSRDSLHLVFL</sequence>
<feature type="region of interest" description="Disordered" evidence="1">
    <location>
        <begin position="1"/>
        <end position="26"/>
    </location>
</feature>
<name>W8EY96_9BACT</name>
<keyword evidence="3" id="KW-1185">Reference proteome</keyword>
<dbReference type="RefSeq" id="WP_044000296.1">
    <property type="nucleotide sequence ID" value="NZ_CP007144.1"/>
</dbReference>
<keyword evidence="2" id="KW-0614">Plasmid</keyword>
<evidence type="ECO:0000256" key="1">
    <source>
        <dbReference type="SAM" id="MobiDB-lite"/>
    </source>
</evidence>
<evidence type="ECO:0008006" key="4">
    <source>
        <dbReference type="Google" id="ProtNLM"/>
    </source>
</evidence>
<protein>
    <recommendedName>
        <fullName evidence="4">Transposase</fullName>
    </recommendedName>
</protein>
<feature type="compositionally biased region" description="Basic and acidic residues" evidence="1">
    <location>
        <begin position="10"/>
        <end position="26"/>
    </location>
</feature>
<dbReference type="eggNOG" id="COG3039">
    <property type="taxonomic scope" value="Bacteria"/>
</dbReference>
<organism evidence="2 3">
    <name type="scientific">Hymenobacter swuensis DY53</name>
    <dbReference type="NCBI Taxonomy" id="1227739"/>
    <lineage>
        <taxon>Bacteria</taxon>
        <taxon>Pseudomonadati</taxon>
        <taxon>Bacteroidota</taxon>
        <taxon>Cytophagia</taxon>
        <taxon>Cytophagales</taxon>
        <taxon>Hymenobacteraceae</taxon>
        <taxon>Hymenobacter</taxon>
    </lineage>
</organism>
<dbReference type="Proteomes" id="UP000019423">
    <property type="component" value="Plasmid pHsw1"/>
</dbReference>